<dbReference type="STRING" id="49451.A0A314KIV9"/>
<keyword evidence="2 3" id="KW-0040">ANK repeat</keyword>
<dbReference type="InterPro" id="IPR002110">
    <property type="entry name" value="Ankyrin_rpt"/>
</dbReference>
<dbReference type="OrthoDB" id="194358at2759"/>
<dbReference type="PROSITE" id="PS50088">
    <property type="entry name" value="ANK_REPEAT"/>
    <property type="match status" value="5"/>
</dbReference>
<dbReference type="PROSITE" id="PS50202">
    <property type="entry name" value="MSP"/>
    <property type="match status" value="1"/>
</dbReference>
<feature type="repeat" description="ANK" evidence="3">
    <location>
        <begin position="163"/>
        <end position="195"/>
    </location>
</feature>
<evidence type="ECO:0000313" key="6">
    <source>
        <dbReference type="Proteomes" id="UP000187609"/>
    </source>
</evidence>
<dbReference type="InterPro" id="IPR000535">
    <property type="entry name" value="MSP_dom"/>
</dbReference>
<dbReference type="Pfam" id="PF12796">
    <property type="entry name" value="Ank_2"/>
    <property type="match status" value="3"/>
</dbReference>
<feature type="repeat" description="ANK" evidence="3">
    <location>
        <begin position="415"/>
        <end position="447"/>
    </location>
</feature>
<feature type="domain" description="MSP" evidence="4">
    <location>
        <begin position="2"/>
        <end position="125"/>
    </location>
</feature>
<protein>
    <submittedName>
        <fullName evidence="5">Ankyrin repeat-containing protein</fullName>
    </submittedName>
</protein>
<dbReference type="Gramene" id="OIT28704">
    <property type="protein sequence ID" value="OIT28704"/>
    <property type="gene ID" value="A4A49_30807"/>
</dbReference>
<dbReference type="Proteomes" id="UP000187609">
    <property type="component" value="Unassembled WGS sequence"/>
</dbReference>
<dbReference type="PANTHER" id="PTHR24171">
    <property type="entry name" value="ANKYRIN REPEAT DOMAIN-CONTAINING PROTEIN 39-RELATED"/>
    <property type="match status" value="1"/>
</dbReference>
<dbReference type="SMR" id="A0A314KIV9"/>
<proteinExistence type="predicted"/>
<accession>A0A314KIV9</accession>
<keyword evidence="1" id="KW-0677">Repeat</keyword>
<evidence type="ECO:0000256" key="2">
    <source>
        <dbReference type="ARBA" id="ARBA00023043"/>
    </source>
</evidence>
<dbReference type="PRINTS" id="PR01415">
    <property type="entry name" value="ANKYRIN"/>
</dbReference>
<sequence>MDRLIKPDMEELKLCFIRGQKSSATFKLTSLMHTMSVAVCLSTTRPSVFYFSHPFSIIPPLSTASFTLFLTNSCDQPPLSTPLDTVTAKSSMLPTGKATQDDLRRLFSRTGRHIFRDTKIPISLVGPLVVEFLLSPNSSVSSNTLLDVSLLLPKALSLCDGCQLDSLLKSAAKNGNSHCISALIEAGADVNRRDSDGNSVMSLAVKSGNLDSVQVLIVSGYTVDNSVDRFLHDAAAMDRVDLMEILCLGYADIDLNSIDSQGRSAIHIAAIHGHVEVLQFLVSVGSDPDMLDSQGWTPLHFAVNQGHVEAVDFLLNHSNFAKYAVTKQGKTAYELAIDKGHSELYDILQLGDTLQKAAGKGDVINIKKCIAEGANVNGRDQNGWTALHRAAFKGRIEGVKVLVKHGAKLDVVDDCGYTPLRLATEAGQKDVAMYLVAQGAKANLKSIKDKGLVSCDLDYVKNHPSHVHTTTLYHVKRERS</sequence>
<dbReference type="SUPFAM" id="SSF48403">
    <property type="entry name" value="Ankyrin repeat"/>
    <property type="match status" value="1"/>
</dbReference>
<gene>
    <name evidence="5" type="ORF">A4A49_30807</name>
</gene>
<evidence type="ECO:0000256" key="3">
    <source>
        <dbReference type="PROSITE-ProRule" id="PRU00023"/>
    </source>
</evidence>
<evidence type="ECO:0000259" key="4">
    <source>
        <dbReference type="PROSITE" id="PS50202"/>
    </source>
</evidence>
<dbReference type="KEGG" id="nau:109212323"/>
<organism evidence="5 6">
    <name type="scientific">Nicotiana attenuata</name>
    <name type="common">Coyote tobacco</name>
    <dbReference type="NCBI Taxonomy" id="49451"/>
    <lineage>
        <taxon>Eukaryota</taxon>
        <taxon>Viridiplantae</taxon>
        <taxon>Streptophyta</taxon>
        <taxon>Embryophyta</taxon>
        <taxon>Tracheophyta</taxon>
        <taxon>Spermatophyta</taxon>
        <taxon>Magnoliopsida</taxon>
        <taxon>eudicotyledons</taxon>
        <taxon>Gunneridae</taxon>
        <taxon>Pentapetalae</taxon>
        <taxon>asterids</taxon>
        <taxon>lamiids</taxon>
        <taxon>Solanales</taxon>
        <taxon>Solanaceae</taxon>
        <taxon>Nicotianoideae</taxon>
        <taxon>Nicotianeae</taxon>
        <taxon>Nicotiana</taxon>
    </lineage>
</organism>
<feature type="repeat" description="ANK" evidence="3">
    <location>
        <begin position="382"/>
        <end position="414"/>
    </location>
</feature>
<name>A0A314KIV9_NICAT</name>
<dbReference type="Gene3D" id="1.25.40.20">
    <property type="entry name" value="Ankyrin repeat-containing domain"/>
    <property type="match status" value="4"/>
</dbReference>
<evidence type="ECO:0000313" key="5">
    <source>
        <dbReference type="EMBL" id="OIT28704.1"/>
    </source>
</evidence>
<dbReference type="EMBL" id="MJEQ01001976">
    <property type="protein sequence ID" value="OIT28704.1"/>
    <property type="molecule type" value="Genomic_DNA"/>
</dbReference>
<keyword evidence="6" id="KW-1185">Reference proteome</keyword>
<comment type="caution">
    <text evidence="5">The sequence shown here is derived from an EMBL/GenBank/DDBJ whole genome shotgun (WGS) entry which is preliminary data.</text>
</comment>
<feature type="repeat" description="ANK" evidence="3">
    <location>
        <begin position="261"/>
        <end position="293"/>
    </location>
</feature>
<dbReference type="SMART" id="SM00248">
    <property type="entry name" value="ANK"/>
    <property type="match status" value="7"/>
</dbReference>
<feature type="repeat" description="ANK" evidence="3">
    <location>
        <begin position="294"/>
        <end position="318"/>
    </location>
</feature>
<evidence type="ECO:0000256" key="1">
    <source>
        <dbReference type="ARBA" id="ARBA00022737"/>
    </source>
</evidence>
<reference evidence="5" key="1">
    <citation type="submission" date="2016-11" db="EMBL/GenBank/DDBJ databases">
        <title>The genome of Nicotiana attenuata.</title>
        <authorList>
            <person name="Xu S."/>
            <person name="Brockmoeller T."/>
            <person name="Gaquerel E."/>
            <person name="Navarro A."/>
            <person name="Kuhl H."/>
            <person name="Gase K."/>
            <person name="Ling Z."/>
            <person name="Zhou W."/>
            <person name="Kreitzer C."/>
            <person name="Stanke M."/>
            <person name="Tang H."/>
            <person name="Lyons E."/>
            <person name="Pandey P."/>
            <person name="Pandey S.P."/>
            <person name="Timmermann B."/>
            <person name="Baldwin I.T."/>
        </authorList>
    </citation>
    <scope>NUCLEOTIDE SEQUENCE [LARGE SCALE GENOMIC DNA]</scope>
    <source>
        <strain evidence="5">UT</strain>
    </source>
</reference>
<dbReference type="AlphaFoldDB" id="A0A314KIV9"/>
<dbReference type="InterPro" id="IPR036770">
    <property type="entry name" value="Ankyrin_rpt-contain_sf"/>
</dbReference>
<dbReference type="PROSITE" id="PS50297">
    <property type="entry name" value="ANK_REP_REGION"/>
    <property type="match status" value="4"/>
</dbReference>